<dbReference type="GO" id="GO:0004326">
    <property type="term" value="F:tetrahydrofolylpolyglutamate synthase activity"/>
    <property type="evidence" value="ECO:0007669"/>
    <property type="project" value="UniProtKB-EC"/>
</dbReference>
<dbReference type="GO" id="GO:0046872">
    <property type="term" value="F:metal ion binding"/>
    <property type="evidence" value="ECO:0007669"/>
    <property type="project" value="UniProtKB-KW"/>
</dbReference>
<evidence type="ECO:0000313" key="27">
    <source>
        <dbReference type="Proteomes" id="UP000286806"/>
    </source>
</evidence>
<comment type="subunit">
    <text evidence="6">Monomer.</text>
</comment>
<organism evidence="26 27">
    <name type="scientific">Sulfuriferula multivorans</name>
    <dbReference type="NCBI Taxonomy" id="1559896"/>
    <lineage>
        <taxon>Bacteria</taxon>
        <taxon>Pseudomonadati</taxon>
        <taxon>Pseudomonadota</taxon>
        <taxon>Betaproteobacteria</taxon>
        <taxon>Nitrosomonadales</taxon>
        <taxon>Sulfuricellaceae</taxon>
        <taxon>Sulfuriferula</taxon>
    </lineage>
</organism>
<dbReference type="OrthoDB" id="9809356at2"/>
<evidence type="ECO:0000256" key="23">
    <source>
        <dbReference type="PIRNR" id="PIRNR001563"/>
    </source>
</evidence>
<evidence type="ECO:0000256" key="13">
    <source>
        <dbReference type="ARBA" id="ARBA00022840"/>
    </source>
</evidence>
<sequence length="422" mass="45439">MPKNSPANLADWLTYLETLHPKTIELGLERVNAVKTALQLTPSFPVILVGGTNGKGSTCAYLEAMLAAAGYRVGLYTSPHLLRYNERVRIDHRVADDAALCTAFSAVETARGAVSLSYFEFGTLAAMWLFARAEVDVAVLEVGLGGRLDAVNVFDPECSIVTSVDIDHTEYLGDTREKIGFEKAGIFRAGRPAICGDDLPPQSLLQHAADIGADLCAIGVAFSPVPEASGWHYNGQHKFRDLPNPAMTGRYQFNNAACAIAALETLGERLPVTEAAIRHGLQTACAVGRFQILPGQPEVILDVAHNPHAAAALAVNLKARPSQGKTLVLMAMLADKDINGVVQAMHNEVDEWLVASLDVPRGATAQALHEVLRKAGINAPITCSDNVEDGWRLACERARENDRICVFGSFYTVAQMLQLTGR</sequence>
<dbReference type="EC" id="6.3.2.17" evidence="8"/>
<keyword evidence="27" id="KW-1185">Reference proteome</keyword>
<dbReference type="PIRSF" id="PIRSF001563">
    <property type="entry name" value="Folylpolyglu_synth"/>
    <property type="match status" value="1"/>
</dbReference>
<comment type="catalytic activity">
    <reaction evidence="22">
        <text>7,8-dihydropteroate + L-glutamate + ATP = 7,8-dihydrofolate + ADP + phosphate + H(+)</text>
        <dbReference type="Rhea" id="RHEA:23584"/>
        <dbReference type="ChEBI" id="CHEBI:15378"/>
        <dbReference type="ChEBI" id="CHEBI:17839"/>
        <dbReference type="ChEBI" id="CHEBI:29985"/>
        <dbReference type="ChEBI" id="CHEBI:30616"/>
        <dbReference type="ChEBI" id="CHEBI:43474"/>
        <dbReference type="ChEBI" id="CHEBI:57451"/>
        <dbReference type="ChEBI" id="CHEBI:456216"/>
        <dbReference type="EC" id="6.3.2.12"/>
    </reaction>
</comment>
<evidence type="ECO:0000313" key="26">
    <source>
        <dbReference type="EMBL" id="GBL46788.1"/>
    </source>
</evidence>
<keyword evidence="12 23" id="KW-0547">Nucleotide-binding</keyword>
<dbReference type="AlphaFoldDB" id="A0A401JGR0"/>
<comment type="pathway">
    <text evidence="4">Cofactor biosynthesis; tetrahydrofolylpolyglutamate biosynthesis.</text>
</comment>
<dbReference type="FunFam" id="3.40.1190.10:FF:000004">
    <property type="entry name" value="Dihydrofolate synthase/folylpolyglutamate synthase"/>
    <property type="match status" value="1"/>
</dbReference>
<evidence type="ECO:0000256" key="15">
    <source>
        <dbReference type="ARBA" id="ARBA00022909"/>
    </source>
</evidence>
<evidence type="ECO:0000256" key="5">
    <source>
        <dbReference type="ARBA" id="ARBA00008276"/>
    </source>
</evidence>
<dbReference type="Gene3D" id="3.40.1190.10">
    <property type="entry name" value="Mur-like, catalytic domain"/>
    <property type="match status" value="1"/>
</dbReference>
<name>A0A401JGR0_9PROT</name>
<dbReference type="EMBL" id="BGOW01000027">
    <property type="protein sequence ID" value="GBL46788.1"/>
    <property type="molecule type" value="Genomic_DNA"/>
</dbReference>
<evidence type="ECO:0000259" key="24">
    <source>
        <dbReference type="Pfam" id="PF02875"/>
    </source>
</evidence>
<dbReference type="Proteomes" id="UP000286806">
    <property type="component" value="Unassembled WGS sequence"/>
</dbReference>
<dbReference type="InterPro" id="IPR013221">
    <property type="entry name" value="Mur_ligase_cen"/>
</dbReference>
<evidence type="ECO:0000256" key="21">
    <source>
        <dbReference type="ARBA" id="ARBA00049035"/>
    </source>
</evidence>
<evidence type="ECO:0000256" key="19">
    <source>
        <dbReference type="ARBA" id="ARBA00047493"/>
    </source>
</evidence>
<gene>
    <name evidence="26" type="ORF">SFMTTN_2613</name>
</gene>
<comment type="catalytic activity">
    <reaction evidence="19">
        <text>(6S)-5,6,7,8-tetrahydrofolyl-(gamma-L-Glu)(n) + L-glutamate + ATP = (6S)-5,6,7,8-tetrahydrofolyl-(gamma-L-Glu)(n+1) + ADP + phosphate + H(+)</text>
        <dbReference type="Rhea" id="RHEA:10580"/>
        <dbReference type="Rhea" id="RHEA-COMP:14738"/>
        <dbReference type="Rhea" id="RHEA-COMP:14740"/>
        <dbReference type="ChEBI" id="CHEBI:15378"/>
        <dbReference type="ChEBI" id="CHEBI:29985"/>
        <dbReference type="ChEBI" id="CHEBI:30616"/>
        <dbReference type="ChEBI" id="CHEBI:43474"/>
        <dbReference type="ChEBI" id="CHEBI:141005"/>
        <dbReference type="ChEBI" id="CHEBI:456216"/>
        <dbReference type="EC" id="6.3.2.17"/>
    </reaction>
</comment>
<comment type="catalytic activity">
    <reaction evidence="21">
        <text>(6R)-5,10-methylenetetrahydrofolyl-(gamma-L-Glu)(n) + L-glutamate + ATP = (6R)-5,10-methylenetetrahydrofolyl-(gamma-L-Glu)(n+1) + ADP + phosphate + H(+)</text>
        <dbReference type="Rhea" id="RHEA:51912"/>
        <dbReference type="Rhea" id="RHEA-COMP:13257"/>
        <dbReference type="Rhea" id="RHEA-COMP:13258"/>
        <dbReference type="ChEBI" id="CHEBI:15378"/>
        <dbReference type="ChEBI" id="CHEBI:29985"/>
        <dbReference type="ChEBI" id="CHEBI:30616"/>
        <dbReference type="ChEBI" id="CHEBI:43474"/>
        <dbReference type="ChEBI" id="CHEBI:136572"/>
        <dbReference type="ChEBI" id="CHEBI:456216"/>
        <dbReference type="EC" id="6.3.2.17"/>
    </reaction>
</comment>
<dbReference type="EC" id="6.3.2.12" evidence="7"/>
<evidence type="ECO:0000256" key="10">
    <source>
        <dbReference type="ARBA" id="ARBA00022598"/>
    </source>
</evidence>
<evidence type="ECO:0000259" key="25">
    <source>
        <dbReference type="Pfam" id="PF08245"/>
    </source>
</evidence>
<dbReference type="GO" id="GO:0005737">
    <property type="term" value="C:cytoplasm"/>
    <property type="evidence" value="ECO:0007669"/>
    <property type="project" value="TreeGrafter"/>
</dbReference>
<evidence type="ECO:0000256" key="17">
    <source>
        <dbReference type="ARBA" id="ARBA00030592"/>
    </source>
</evidence>
<keyword evidence="11" id="KW-0479">Metal-binding</keyword>
<comment type="catalytic activity">
    <reaction evidence="20">
        <text>10-formyltetrahydrofolyl-(gamma-L-Glu)(n) + L-glutamate + ATP = 10-formyltetrahydrofolyl-(gamma-L-Glu)(n+1) + ADP + phosphate + H(+)</text>
        <dbReference type="Rhea" id="RHEA:51904"/>
        <dbReference type="Rhea" id="RHEA-COMP:13088"/>
        <dbReference type="Rhea" id="RHEA-COMP:14300"/>
        <dbReference type="ChEBI" id="CHEBI:15378"/>
        <dbReference type="ChEBI" id="CHEBI:29985"/>
        <dbReference type="ChEBI" id="CHEBI:30616"/>
        <dbReference type="ChEBI" id="CHEBI:43474"/>
        <dbReference type="ChEBI" id="CHEBI:134413"/>
        <dbReference type="ChEBI" id="CHEBI:456216"/>
        <dbReference type="EC" id="6.3.2.17"/>
    </reaction>
</comment>
<dbReference type="GO" id="GO:0008841">
    <property type="term" value="F:dihydrofolate synthase activity"/>
    <property type="evidence" value="ECO:0007669"/>
    <property type="project" value="UniProtKB-EC"/>
</dbReference>
<evidence type="ECO:0000256" key="16">
    <source>
        <dbReference type="ARBA" id="ARBA00030048"/>
    </source>
</evidence>
<comment type="pathway">
    <text evidence="3">Cofactor biosynthesis; tetrahydrofolate biosynthesis; 7,8-dihydrofolate from 2-amino-4-hydroxy-6-hydroxymethyl-7,8-dihydropteridine diphosphate and 4-aminobenzoate: step 2/2.</text>
</comment>
<dbReference type="NCBIfam" id="NF008101">
    <property type="entry name" value="PRK10846.1"/>
    <property type="match status" value="1"/>
</dbReference>
<evidence type="ECO:0000256" key="7">
    <source>
        <dbReference type="ARBA" id="ARBA00013023"/>
    </source>
</evidence>
<feature type="domain" description="Mur ligase C-terminal" evidence="24">
    <location>
        <begin position="288"/>
        <end position="410"/>
    </location>
</feature>
<keyword evidence="13 23" id="KW-0067">ATP-binding</keyword>
<evidence type="ECO:0000256" key="18">
    <source>
        <dbReference type="ARBA" id="ARBA00032510"/>
    </source>
</evidence>
<dbReference type="InterPro" id="IPR036565">
    <property type="entry name" value="Mur-like_cat_sf"/>
</dbReference>
<evidence type="ECO:0000256" key="3">
    <source>
        <dbReference type="ARBA" id="ARBA00004799"/>
    </source>
</evidence>
<keyword evidence="10 23" id="KW-0436">Ligase</keyword>
<dbReference type="GO" id="GO:0046654">
    <property type="term" value="P:tetrahydrofolate biosynthetic process"/>
    <property type="evidence" value="ECO:0007669"/>
    <property type="project" value="UniProtKB-UniPathway"/>
</dbReference>
<dbReference type="SUPFAM" id="SSF53244">
    <property type="entry name" value="MurD-like peptide ligases, peptide-binding domain"/>
    <property type="match status" value="1"/>
</dbReference>
<keyword evidence="15" id="KW-0289">Folate biosynthesis</keyword>
<comment type="caution">
    <text evidence="26">The sequence shown here is derived from an EMBL/GenBank/DDBJ whole genome shotgun (WGS) entry which is preliminary data.</text>
</comment>
<dbReference type="NCBIfam" id="TIGR01499">
    <property type="entry name" value="folC"/>
    <property type="match status" value="1"/>
</dbReference>
<reference evidence="26 27" key="1">
    <citation type="journal article" date="2019" name="Front. Microbiol.">
        <title>Genomes of Neutrophilic Sulfur-Oxidizing Chemolithoautotrophs Representing 9 Proteobacterial Species From 8 Genera.</title>
        <authorList>
            <person name="Watanabe T."/>
            <person name="Kojima H."/>
            <person name="Umezawa K."/>
            <person name="Hori C."/>
            <person name="Takasuka T.E."/>
            <person name="Kato Y."/>
            <person name="Fukui M."/>
        </authorList>
    </citation>
    <scope>NUCLEOTIDE SEQUENCE [LARGE SCALE GENOMIC DNA]</scope>
    <source>
        <strain evidence="26 27">TTN</strain>
    </source>
</reference>
<evidence type="ECO:0000256" key="22">
    <source>
        <dbReference type="ARBA" id="ARBA00049161"/>
    </source>
</evidence>
<dbReference type="PANTHER" id="PTHR11136">
    <property type="entry name" value="FOLYLPOLYGLUTAMATE SYNTHASE-RELATED"/>
    <property type="match status" value="1"/>
</dbReference>
<dbReference type="Pfam" id="PF02875">
    <property type="entry name" value="Mur_ligase_C"/>
    <property type="match status" value="1"/>
</dbReference>
<evidence type="ECO:0000256" key="2">
    <source>
        <dbReference type="ARBA" id="ARBA00002714"/>
    </source>
</evidence>
<dbReference type="InterPro" id="IPR036615">
    <property type="entry name" value="Mur_ligase_C_dom_sf"/>
</dbReference>
<evidence type="ECO:0000256" key="8">
    <source>
        <dbReference type="ARBA" id="ARBA00013025"/>
    </source>
</evidence>
<dbReference type="InterPro" id="IPR001645">
    <property type="entry name" value="Folylpolyglutamate_synth"/>
</dbReference>
<dbReference type="GO" id="GO:0005524">
    <property type="term" value="F:ATP binding"/>
    <property type="evidence" value="ECO:0007669"/>
    <property type="project" value="UniProtKB-KW"/>
</dbReference>
<comment type="similarity">
    <text evidence="5 23">Belongs to the folylpolyglutamate synthase family.</text>
</comment>
<evidence type="ECO:0000256" key="1">
    <source>
        <dbReference type="ARBA" id="ARBA00001946"/>
    </source>
</evidence>
<dbReference type="Pfam" id="PF08245">
    <property type="entry name" value="Mur_ligase_M"/>
    <property type="match status" value="1"/>
</dbReference>
<dbReference type="RefSeq" id="WP_124705569.1">
    <property type="nucleotide sequence ID" value="NZ_BGOW01000027.1"/>
</dbReference>
<evidence type="ECO:0000256" key="12">
    <source>
        <dbReference type="ARBA" id="ARBA00022741"/>
    </source>
</evidence>
<dbReference type="UniPathway" id="UPA00077">
    <property type="reaction ID" value="UER00157"/>
</dbReference>
<evidence type="ECO:0000256" key="11">
    <source>
        <dbReference type="ARBA" id="ARBA00022723"/>
    </source>
</evidence>
<dbReference type="InterPro" id="IPR004101">
    <property type="entry name" value="Mur_ligase_C"/>
</dbReference>
<proteinExistence type="inferred from homology"/>
<dbReference type="PANTHER" id="PTHR11136:SF0">
    <property type="entry name" value="DIHYDROFOLATE SYNTHETASE-RELATED"/>
    <property type="match status" value="1"/>
</dbReference>
<dbReference type="SUPFAM" id="SSF53623">
    <property type="entry name" value="MurD-like peptide ligases, catalytic domain"/>
    <property type="match status" value="1"/>
</dbReference>
<keyword evidence="14" id="KW-0460">Magnesium</keyword>
<protein>
    <recommendedName>
        <fullName evidence="9">Dihydrofolate synthase/folylpolyglutamate synthase</fullName>
        <ecNumber evidence="7">6.3.2.12</ecNumber>
        <ecNumber evidence="8">6.3.2.17</ecNumber>
    </recommendedName>
    <alternativeName>
        <fullName evidence="18">Folylpoly-gamma-glutamate synthetase-dihydrofolate synthetase</fullName>
    </alternativeName>
    <alternativeName>
        <fullName evidence="16">Folylpolyglutamate synthetase</fullName>
    </alternativeName>
    <alternativeName>
        <fullName evidence="17">Tetrahydrofolylpolyglutamate synthase</fullName>
    </alternativeName>
</protein>
<evidence type="ECO:0000256" key="4">
    <source>
        <dbReference type="ARBA" id="ARBA00005150"/>
    </source>
</evidence>
<comment type="cofactor">
    <cofactor evidence="1">
        <name>Mg(2+)</name>
        <dbReference type="ChEBI" id="CHEBI:18420"/>
    </cofactor>
</comment>
<comment type="function">
    <text evidence="2">Functions in two distinct reactions of the de novo folate biosynthetic pathway. Catalyzes the addition of a glutamate residue to dihydropteroate (7,8-dihydropteroate or H2Pte) to form dihydrofolate (7,8-dihydrofolate monoglutamate or H2Pte-Glu). Also catalyzes successive additions of L-glutamate to tetrahydrofolate or 10-formyltetrahydrofolate or 5,10-methylenetetrahydrofolate, leading to folylpolyglutamate derivatives.</text>
</comment>
<evidence type="ECO:0000256" key="20">
    <source>
        <dbReference type="ARBA" id="ARBA00047808"/>
    </source>
</evidence>
<evidence type="ECO:0000256" key="14">
    <source>
        <dbReference type="ARBA" id="ARBA00022842"/>
    </source>
</evidence>
<evidence type="ECO:0000256" key="6">
    <source>
        <dbReference type="ARBA" id="ARBA00011245"/>
    </source>
</evidence>
<evidence type="ECO:0000256" key="9">
    <source>
        <dbReference type="ARBA" id="ARBA00019357"/>
    </source>
</evidence>
<dbReference type="Gene3D" id="3.90.190.20">
    <property type="entry name" value="Mur ligase, C-terminal domain"/>
    <property type="match status" value="1"/>
</dbReference>
<feature type="domain" description="Mur ligase central" evidence="25">
    <location>
        <begin position="49"/>
        <end position="222"/>
    </location>
</feature>
<accession>A0A401JGR0</accession>
<dbReference type="GO" id="GO:0046656">
    <property type="term" value="P:folic acid biosynthetic process"/>
    <property type="evidence" value="ECO:0007669"/>
    <property type="project" value="UniProtKB-KW"/>
</dbReference>